<name>A0ABR7F1S0_9FIRM</name>
<feature type="coiled-coil region" evidence="10">
    <location>
        <begin position="323"/>
        <end position="357"/>
    </location>
</feature>
<evidence type="ECO:0000256" key="7">
    <source>
        <dbReference type="ARBA" id="ARBA00023204"/>
    </source>
</evidence>
<proteinExistence type="inferred from homology"/>
<evidence type="ECO:0000259" key="11">
    <source>
        <dbReference type="Pfam" id="PF02463"/>
    </source>
</evidence>
<evidence type="ECO:0000256" key="10">
    <source>
        <dbReference type="SAM" id="Coils"/>
    </source>
</evidence>
<dbReference type="InterPro" id="IPR027417">
    <property type="entry name" value="P-loop_NTPase"/>
</dbReference>
<keyword evidence="6" id="KW-0067">ATP-binding</keyword>
<evidence type="ECO:0000256" key="4">
    <source>
        <dbReference type="ARBA" id="ARBA00022741"/>
    </source>
</evidence>
<keyword evidence="13" id="KW-1185">Reference proteome</keyword>
<sequence length="562" mass="62696">MLINLHVKNLALIKEADVDFSKGLIVLTGETGAGKSLLLGSVNIALGNKVSKDIIRTGAQFALVELTFQVDEVCASKLKQMDIFMEEGNIITVSRKISESRSVSKINGETVNVNVLKKVMGMLVDIHGQHEHQSLLYVSNHLNILDKYAKKEMADILKGLSAEYGNYTELKSRLSSYNIDEAQRMREIEFSMYEVNEIENANLIPGEDEELEEQYKKLSNSENIVETLSSVYGLIGYDSMQSAGELISKATQEISSISNFDEKINGFKETLFDIDSVCRDLSAEISDYTGELEYDPREVSRISERLDTINHLKLKYGKTIDDILQYQDKKQSYLDELNNYSEKIDQIKGLITESREKLQVLSERASKIRKTAAKELQNSITDALKDLNFLSVDFKINITKKDKITDKGFDNVEFMISTNPGEPVRPLAKVASGGELSRIMLAIKSLLAGEDEIETLIFDEIDTGISGKTASMVAEKLAKISANHQVICISHLSQIAAMADSHYLIKKDMEDNSTATNIVKLTREESIKEIVRINGDGTMTDAAIAHAIEMKDMADRTKSNLV</sequence>
<accession>A0ABR7F1S0</accession>
<dbReference type="InterPro" id="IPR003395">
    <property type="entry name" value="RecF/RecN/SMC_N"/>
</dbReference>
<dbReference type="Pfam" id="PF02463">
    <property type="entry name" value="SMC_N"/>
    <property type="match status" value="1"/>
</dbReference>
<keyword evidence="7 9" id="KW-0234">DNA repair</keyword>
<evidence type="ECO:0000256" key="5">
    <source>
        <dbReference type="ARBA" id="ARBA00022763"/>
    </source>
</evidence>
<comment type="caution">
    <text evidence="12">The sequence shown here is derived from an EMBL/GenBank/DDBJ whole genome shotgun (WGS) entry which is preliminary data.</text>
</comment>
<reference evidence="12 13" key="1">
    <citation type="submission" date="2020-08" db="EMBL/GenBank/DDBJ databases">
        <title>Genome public.</title>
        <authorList>
            <person name="Liu C."/>
            <person name="Sun Q."/>
        </authorList>
    </citation>
    <scope>NUCLEOTIDE SEQUENCE [LARGE SCALE GENOMIC DNA]</scope>
    <source>
        <strain evidence="12 13">BX4</strain>
    </source>
</reference>
<dbReference type="InterPro" id="IPR025662">
    <property type="entry name" value="Sigma_54_int_dom_ATP-bd_1"/>
</dbReference>
<dbReference type="RefSeq" id="WP_118588478.1">
    <property type="nucleotide sequence ID" value="NZ_JACOOZ010000003.1"/>
</dbReference>
<organism evidence="12 13">
    <name type="scientific">Eubacterium segne</name>
    <dbReference type="NCBI Taxonomy" id="2763045"/>
    <lineage>
        <taxon>Bacteria</taxon>
        <taxon>Bacillati</taxon>
        <taxon>Bacillota</taxon>
        <taxon>Clostridia</taxon>
        <taxon>Eubacteriales</taxon>
        <taxon>Eubacteriaceae</taxon>
        <taxon>Eubacterium</taxon>
    </lineage>
</organism>
<comment type="similarity">
    <text evidence="2 9">Belongs to the RecN family.</text>
</comment>
<dbReference type="PIRSF" id="PIRSF003128">
    <property type="entry name" value="RecN"/>
    <property type="match status" value="1"/>
</dbReference>
<dbReference type="CDD" id="cd03241">
    <property type="entry name" value="ABC_RecN"/>
    <property type="match status" value="2"/>
</dbReference>
<dbReference type="SUPFAM" id="SSF52540">
    <property type="entry name" value="P-loop containing nucleoside triphosphate hydrolases"/>
    <property type="match status" value="1"/>
</dbReference>
<evidence type="ECO:0000256" key="9">
    <source>
        <dbReference type="PIRNR" id="PIRNR003128"/>
    </source>
</evidence>
<comment type="function">
    <text evidence="1 9">May be involved in recombinational repair of damaged DNA.</text>
</comment>
<dbReference type="NCBIfam" id="TIGR00634">
    <property type="entry name" value="recN"/>
    <property type="match status" value="1"/>
</dbReference>
<keyword evidence="4" id="KW-0547">Nucleotide-binding</keyword>
<protein>
    <recommendedName>
        <fullName evidence="3 9">DNA repair protein RecN</fullName>
    </recommendedName>
    <alternativeName>
        <fullName evidence="8 9">Recombination protein N</fullName>
    </alternativeName>
</protein>
<evidence type="ECO:0000313" key="12">
    <source>
        <dbReference type="EMBL" id="MBC5667550.1"/>
    </source>
</evidence>
<dbReference type="PANTHER" id="PTHR11059">
    <property type="entry name" value="DNA REPAIR PROTEIN RECN"/>
    <property type="match status" value="1"/>
</dbReference>
<dbReference type="InterPro" id="IPR004604">
    <property type="entry name" value="DNA_recomb/repair_RecN"/>
</dbReference>
<dbReference type="Proteomes" id="UP000597877">
    <property type="component" value="Unassembled WGS sequence"/>
</dbReference>
<feature type="domain" description="RecF/RecN/SMC N-terminal" evidence="11">
    <location>
        <begin position="4"/>
        <end position="507"/>
    </location>
</feature>
<evidence type="ECO:0000313" key="13">
    <source>
        <dbReference type="Proteomes" id="UP000597877"/>
    </source>
</evidence>
<evidence type="ECO:0000256" key="6">
    <source>
        <dbReference type="ARBA" id="ARBA00022840"/>
    </source>
</evidence>
<evidence type="ECO:0000256" key="8">
    <source>
        <dbReference type="ARBA" id="ARBA00033408"/>
    </source>
</evidence>
<evidence type="ECO:0000256" key="3">
    <source>
        <dbReference type="ARBA" id="ARBA00021315"/>
    </source>
</evidence>
<dbReference type="EMBL" id="JACOOZ010000003">
    <property type="protein sequence ID" value="MBC5667550.1"/>
    <property type="molecule type" value="Genomic_DNA"/>
</dbReference>
<evidence type="ECO:0000256" key="2">
    <source>
        <dbReference type="ARBA" id="ARBA00009441"/>
    </source>
</evidence>
<dbReference type="PROSITE" id="PS00675">
    <property type="entry name" value="SIGMA54_INTERACT_1"/>
    <property type="match status" value="1"/>
</dbReference>
<keyword evidence="10" id="KW-0175">Coiled coil</keyword>
<evidence type="ECO:0000256" key="1">
    <source>
        <dbReference type="ARBA" id="ARBA00003618"/>
    </source>
</evidence>
<dbReference type="Gene3D" id="3.40.50.300">
    <property type="entry name" value="P-loop containing nucleotide triphosphate hydrolases"/>
    <property type="match status" value="2"/>
</dbReference>
<keyword evidence="5 9" id="KW-0227">DNA damage</keyword>
<gene>
    <name evidence="12" type="primary">recN</name>
    <name evidence="12" type="ORF">H8S00_06090</name>
</gene>
<dbReference type="PANTHER" id="PTHR11059:SF0">
    <property type="entry name" value="DNA REPAIR PROTEIN RECN"/>
    <property type="match status" value="1"/>
</dbReference>